<proteinExistence type="predicted"/>
<dbReference type="EMBL" id="SDOZ01000002">
    <property type="protein sequence ID" value="RXZ61570.1"/>
    <property type="molecule type" value="Genomic_DNA"/>
</dbReference>
<accession>A0A4Q2KCF9</accession>
<dbReference type="RefSeq" id="WP_129224093.1">
    <property type="nucleotide sequence ID" value="NZ_SDOZ01000002.1"/>
</dbReference>
<feature type="domain" description="Large polyvalent protein associated" evidence="1">
    <location>
        <begin position="9"/>
        <end position="101"/>
    </location>
</feature>
<protein>
    <recommendedName>
        <fullName evidence="1">Large polyvalent protein associated domain-containing protein</fullName>
    </recommendedName>
</protein>
<organism evidence="3 4">
    <name type="scientific">Candidatus Borkfalkia ceftriaxoniphila</name>
    <dbReference type="NCBI Taxonomy" id="2508949"/>
    <lineage>
        <taxon>Bacteria</taxon>
        <taxon>Bacillati</taxon>
        <taxon>Bacillota</taxon>
        <taxon>Clostridia</taxon>
        <taxon>Christensenellales</taxon>
        <taxon>Christensenellaceae</taxon>
        <taxon>Candidatus Borkfalkia</taxon>
    </lineage>
</organism>
<evidence type="ECO:0000313" key="4">
    <source>
        <dbReference type="Proteomes" id="UP000291269"/>
    </source>
</evidence>
<gene>
    <name evidence="2" type="ORF">ESZ91_03235</name>
    <name evidence="3" type="ORF">ESZ91_04030</name>
</gene>
<evidence type="ECO:0000313" key="2">
    <source>
        <dbReference type="EMBL" id="RXZ61417.1"/>
    </source>
</evidence>
<keyword evidence="4" id="KW-1185">Reference proteome</keyword>
<name>A0A4Q2KCF9_9FIRM</name>
<comment type="caution">
    <text evidence="3">The sequence shown here is derived from an EMBL/GenBank/DDBJ whole genome shotgun (WGS) entry which is preliminary data.</text>
</comment>
<evidence type="ECO:0000259" key="1">
    <source>
        <dbReference type="Pfam" id="PF18843"/>
    </source>
</evidence>
<evidence type="ECO:0000313" key="3">
    <source>
        <dbReference type="EMBL" id="RXZ61570.1"/>
    </source>
</evidence>
<dbReference type="InterPro" id="IPR040809">
    <property type="entry name" value="LPD28"/>
</dbReference>
<dbReference type="Pfam" id="PF18843">
    <property type="entry name" value="LPD28"/>
    <property type="match status" value="1"/>
</dbReference>
<reference evidence="3 4" key="1">
    <citation type="journal article" date="2019" name="Gut">
        <title>Antibiotics-induced monodominance of a novel gut bacterial order.</title>
        <authorList>
            <person name="Hildebrand F."/>
            <person name="Moitinho-Silva L."/>
            <person name="Blasche S."/>
            <person name="Jahn M.T."/>
            <person name="Gossmann T.I."/>
            <person name="Heuerta-Cepas J."/>
            <person name="Hercog R."/>
            <person name="Luetge M."/>
            <person name="Bahram M."/>
            <person name="Pryszlak A."/>
            <person name="Alves R.J."/>
            <person name="Waszak S.M."/>
            <person name="Zhu A."/>
            <person name="Ye L."/>
            <person name="Costea P.I."/>
            <person name="Aalvink S."/>
            <person name="Belzer C."/>
            <person name="Forslund S.K."/>
            <person name="Sunagawa S."/>
            <person name="Hentschel U."/>
            <person name="Merten C."/>
            <person name="Patil K.R."/>
            <person name="Benes V."/>
            <person name="Bork P."/>
        </authorList>
    </citation>
    <scope>NUCLEOTIDE SEQUENCE [LARGE SCALE GENOMIC DNA]</scope>
    <source>
        <strain evidence="3 4">HDS1380</strain>
    </source>
</reference>
<dbReference type="OrthoDB" id="2594680at2"/>
<sequence length="104" mass="11809">MKTKSETLTAEAVELFGQKALFTNERIPLSDLPKELHRYELRDDGNGNFATVENNVIINFAGTLVTKSPLDLGEHGYCKILDDQPDLNFLGYEQTLKDFMEENQ</sequence>
<dbReference type="Proteomes" id="UP000291269">
    <property type="component" value="Unassembled WGS sequence"/>
</dbReference>
<dbReference type="AlphaFoldDB" id="A0A4Q2KCF9"/>
<dbReference type="EMBL" id="SDOZ01000002">
    <property type="protein sequence ID" value="RXZ61417.1"/>
    <property type="molecule type" value="Genomic_DNA"/>
</dbReference>